<dbReference type="SUPFAM" id="SSF51735">
    <property type="entry name" value="NAD(P)-binding Rossmann-fold domains"/>
    <property type="match status" value="1"/>
</dbReference>
<gene>
    <name evidence="4" type="ordered locus">Ilyop_2154</name>
</gene>
<dbReference type="AlphaFoldDB" id="E3HC74"/>
<dbReference type="HOGENOM" id="CLU_010194_44_5_0"/>
<evidence type="ECO:0000256" key="1">
    <source>
        <dbReference type="ARBA" id="ARBA00006484"/>
    </source>
</evidence>
<proteinExistence type="inferred from homology"/>
<dbReference type="PANTHER" id="PTHR24320:SF148">
    <property type="entry name" value="NAD(P)-BINDING ROSSMANN-FOLD SUPERFAMILY PROTEIN"/>
    <property type="match status" value="1"/>
</dbReference>
<evidence type="ECO:0000256" key="2">
    <source>
        <dbReference type="ARBA" id="ARBA00023002"/>
    </source>
</evidence>
<protein>
    <submittedName>
        <fullName evidence="4">Short-chain dehydrogenase/reductase SDR</fullName>
    </submittedName>
</protein>
<keyword evidence="2" id="KW-0560">Oxidoreductase</keyword>
<dbReference type="RefSeq" id="WP_013388579.1">
    <property type="nucleotide sequence ID" value="NC_014633.1"/>
</dbReference>
<dbReference type="InterPro" id="IPR036291">
    <property type="entry name" value="NAD(P)-bd_dom_sf"/>
</dbReference>
<dbReference type="Gene3D" id="3.40.50.720">
    <property type="entry name" value="NAD(P)-binding Rossmann-like Domain"/>
    <property type="match status" value="1"/>
</dbReference>
<keyword evidence="5" id="KW-1185">Reference proteome</keyword>
<reference evidence="4 5" key="1">
    <citation type="journal article" date="2010" name="Stand. Genomic Sci.">
        <title>Complete genome sequence of Ilyobacter polytropus type strain (CuHbu1).</title>
        <authorList>
            <person name="Sikorski J."/>
            <person name="Chertkov O."/>
            <person name="Lapidus A."/>
            <person name="Nolan M."/>
            <person name="Lucas S."/>
            <person name="Del Rio T.G."/>
            <person name="Tice H."/>
            <person name="Cheng J.F."/>
            <person name="Tapia R."/>
            <person name="Han C."/>
            <person name="Goodwin L."/>
            <person name="Pitluck S."/>
            <person name="Liolios K."/>
            <person name="Ivanova N."/>
            <person name="Mavromatis K."/>
            <person name="Mikhailova N."/>
            <person name="Pati A."/>
            <person name="Chen A."/>
            <person name="Palaniappan K."/>
            <person name="Land M."/>
            <person name="Hauser L."/>
            <person name="Chang Y.J."/>
            <person name="Jeffries C.D."/>
            <person name="Brambilla E."/>
            <person name="Yasawong M."/>
            <person name="Rohde M."/>
            <person name="Pukall R."/>
            <person name="Spring S."/>
            <person name="Goker M."/>
            <person name="Woyke T."/>
            <person name="Bristow J."/>
            <person name="Eisen J.A."/>
            <person name="Markowitz V."/>
            <person name="Hugenholtz P."/>
            <person name="Kyrpides N.C."/>
            <person name="Klenk H.P."/>
        </authorList>
    </citation>
    <scope>NUCLEOTIDE SEQUENCE [LARGE SCALE GENOMIC DNA]</scope>
    <source>
        <strain evidence="5">ATCC 51220 / DSM 2926 / LMG 16218 / CuHBu1</strain>
        <plasmid evidence="5">pILYOP01</plasmid>
    </source>
</reference>
<name>E3HC74_ILYPC</name>
<dbReference type="PRINTS" id="PR00081">
    <property type="entry name" value="GDHRDH"/>
</dbReference>
<geneLocation type="plasmid" evidence="4 5">
    <name>pILYOP01</name>
</geneLocation>
<dbReference type="OrthoDB" id="597510at2"/>
<keyword evidence="4" id="KW-0614">Plasmid</keyword>
<dbReference type="Pfam" id="PF00106">
    <property type="entry name" value="adh_short"/>
    <property type="match status" value="1"/>
</dbReference>
<evidence type="ECO:0000313" key="4">
    <source>
        <dbReference type="EMBL" id="ADO83917.1"/>
    </source>
</evidence>
<accession>E3HC74</accession>
<dbReference type="PANTHER" id="PTHR24320">
    <property type="entry name" value="RETINOL DEHYDROGENASE"/>
    <property type="match status" value="1"/>
</dbReference>
<dbReference type="EMBL" id="CP002282">
    <property type="protein sequence ID" value="ADO83917.1"/>
    <property type="molecule type" value="Genomic_DNA"/>
</dbReference>
<dbReference type="GO" id="GO:0016491">
    <property type="term" value="F:oxidoreductase activity"/>
    <property type="evidence" value="ECO:0007669"/>
    <property type="project" value="UniProtKB-KW"/>
</dbReference>
<evidence type="ECO:0000256" key="3">
    <source>
        <dbReference type="RuleBase" id="RU000363"/>
    </source>
</evidence>
<dbReference type="Proteomes" id="UP000006875">
    <property type="component" value="Plasmid pILYOP01"/>
</dbReference>
<dbReference type="KEGG" id="ipo:Ilyop_2154"/>
<organism evidence="4 5">
    <name type="scientific">Ilyobacter polytropus (strain ATCC 51220 / DSM 2926 / LMG 16218 / CuHBu1)</name>
    <dbReference type="NCBI Taxonomy" id="572544"/>
    <lineage>
        <taxon>Bacteria</taxon>
        <taxon>Fusobacteriati</taxon>
        <taxon>Fusobacteriota</taxon>
        <taxon>Fusobacteriia</taxon>
        <taxon>Fusobacteriales</taxon>
        <taxon>Fusobacteriaceae</taxon>
        <taxon>Ilyobacter</taxon>
    </lineage>
</organism>
<sequence length="269" mass="29540">MNKTILITGSTDGIGRLTAIKLANKGYTVYVHGRSQEKIRTTINEIKEATGNQNIKGFIADYSDLNSVEKMAEEINEKVAKLDVLINNAGVFNTSKIKNQDGLDIRMVVNYLAQYLLTARLLPLLNKGTDPRVINLSSAAQAPVSIDVLLGKETVSNGETYAQSKLALTMWTFYMAKKEPNISMIAVNPGSLQNTKMVQKAYGTSWSSPDKGATILSELSNIEDAIKISGKYFDNDRGNFGNAHPDSYDDAKIKKLIETTDELIKKLIG</sequence>
<comment type="similarity">
    <text evidence="1 3">Belongs to the short-chain dehydrogenases/reductases (SDR) family.</text>
</comment>
<dbReference type="InterPro" id="IPR002347">
    <property type="entry name" value="SDR_fam"/>
</dbReference>
<dbReference type="PRINTS" id="PR00080">
    <property type="entry name" value="SDRFAMILY"/>
</dbReference>
<evidence type="ECO:0000313" key="5">
    <source>
        <dbReference type="Proteomes" id="UP000006875"/>
    </source>
</evidence>